<dbReference type="PROSITE" id="PS00871">
    <property type="entry name" value="CLPAB_2"/>
    <property type="match status" value="1"/>
</dbReference>
<dbReference type="GO" id="GO:0005524">
    <property type="term" value="F:ATP binding"/>
    <property type="evidence" value="ECO:0007669"/>
    <property type="project" value="UniProtKB-KW"/>
</dbReference>
<organism evidence="6 7">
    <name type="scientific">Enhygromyxa salina</name>
    <dbReference type="NCBI Taxonomy" id="215803"/>
    <lineage>
        <taxon>Bacteria</taxon>
        <taxon>Pseudomonadati</taxon>
        <taxon>Myxococcota</taxon>
        <taxon>Polyangia</taxon>
        <taxon>Nannocystales</taxon>
        <taxon>Nannocystaceae</taxon>
        <taxon>Enhygromyxa</taxon>
    </lineage>
</organism>
<keyword evidence="1" id="KW-0547">Nucleotide-binding</keyword>
<sequence>MVGRVRELSMLADALLRKSVRPPILVGEHGSGRSLLAMHLATTLDRPLFRLEAPDYEDDESLADDLELIAEAKGVVVFDDLDRVASDAAPPMLPALARAWASGAPRVITVLSHEGRARLEAWMPGILDTLDVLLLPPLETAEVHAAVKLASDAILEQHEVTLAADAQLSELTRIADRFLTGLAMPGRALDLLDLACARSVREGKVEVSHDAWVEITCERTGLPPSRIVGTGERDLLDLDVRLARQVVGHEHVLEVLAALVRRNRAGFSSGRPIASVLLLGPSGVGKTEIAKALAAALYERGDEALLRLDMSEYAEAHAVARVVGAPPGYVGHEQGGALTDPMVRNPHRVILLDEIEKSHRDVHQLLLQVFDEGRLTDGRGRTVDFRHAVVIMTSNLGADAMIGRGPQVDDEQVLAQARAHFPVELWNRIEAPLVLRPLTRPQMLAICRRLITSSSARLTHDRGIRYRVEDEAIEQLIDRAGVDPALGARPLRHLLGREIESLIAEQILRGRVRAGDEARVSLDDGRLIVEIGR</sequence>
<dbReference type="EMBL" id="JMCC02000154">
    <property type="protein sequence ID" value="KIG12065.1"/>
    <property type="molecule type" value="Genomic_DNA"/>
</dbReference>
<dbReference type="Pfam" id="PF10431">
    <property type="entry name" value="ClpB_D2-small"/>
    <property type="match status" value="1"/>
</dbReference>
<keyword evidence="6" id="KW-0645">Protease</keyword>
<dbReference type="Gene3D" id="3.40.50.300">
    <property type="entry name" value="P-loop containing nucleotide triphosphate hydrolases"/>
    <property type="match status" value="2"/>
</dbReference>
<evidence type="ECO:0000256" key="2">
    <source>
        <dbReference type="ARBA" id="ARBA00022840"/>
    </source>
</evidence>
<dbReference type="CDD" id="cd19499">
    <property type="entry name" value="RecA-like_ClpB_Hsp104-like"/>
    <property type="match status" value="1"/>
</dbReference>
<dbReference type="GO" id="GO:0006508">
    <property type="term" value="P:proteolysis"/>
    <property type="evidence" value="ECO:0007669"/>
    <property type="project" value="UniProtKB-KW"/>
</dbReference>
<dbReference type="Proteomes" id="UP000031599">
    <property type="component" value="Unassembled WGS sequence"/>
</dbReference>
<dbReference type="InterPro" id="IPR003959">
    <property type="entry name" value="ATPase_AAA_core"/>
</dbReference>
<dbReference type="InterPro" id="IPR050130">
    <property type="entry name" value="ClpA_ClpB"/>
</dbReference>
<dbReference type="SMART" id="SM01086">
    <property type="entry name" value="ClpB_D2-small"/>
    <property type="match status" value="1"/>
</dbReference>
<dbReference type="InterPro" id="IPR019489">
    <property type="entry name" value="Clp_ATPase_C"/>
</dbReference>
<accession>A0A0C2CQS2</accession>
<feature type="domain" description="AAA+ ATPase" evidence="4">
    <location>
        <begin position="272"/>
        <end position="414"/>
    </location>
</feature>
<feature type="domain" description="Clp ATPase C-terminal" evidence="5">
    <location>
        <begin position="438"/>
        <end position="529"/>
    </location>
</feature>
<dbReference type="PANTHER" id="PTHR11638:SF18">
    <property type="entry name" value="HEAT SHOCK PROTEIN 104"/>
    <property type="match status" value="1"/>
</dbReference>
<dbReference type="GO" id="GO:0005737">
    <property type="term" value="C:cytoplasm"/>
    <property type="evidence" value="ECO:0007669"/>
    <property type="project" value="TreeGrafter"/>
</dbReference>
<proteinExistence type="predicted"/>
<keyword evidence="3" id="KW-0143">Chaperone</keyword>
<dbReference type="InterPro" id="IPR028299">
    <property type="entry name" value="ClpA/B_CS2"/>
</dbReference>
<dbReference type="GO" id="GO:0008233">
    <property type="term" value="F:peptidase activity"/>
    <property type="evidence" value="ECO:0007669"/>
    <property type="project" value="UniProtKB-KW"/>
</dbReference>
<evidence type="ECO:0000259" key="4">
    <source>
        <dbReference type="SMART" id="SM00382"/>
    </source>
</evidence>
<protein>
    <submittedName>
        <fullName evidence="6">ATP-dependent Clp protease ATP-binding subunit ClpA</fullName>
    </submittedName>
</protein>
<evidence type="ECO:0000256" key="3">
    <source>
        <dbReference type="ARBA" id="ARBA00023186"/>
    </source>
</evidence>
<dbReference type="Gene3D" id="1.10.8.60">
    <property type="match status" value="1"/>
</dbReference>
<evidence type="ECO:0000256" key="1">
    <source>
        <dbReference type="ARBA" id="ARBA00022741"/>
    </source>
</evidence>
<dbReference type="InterPro" id="IPR027417">
    <property type="entry name" value="P-loop_NTPase"/>
</dbReference>
<dbReference type="SUPFAM" id="SSF52540">
    <property type="entry name" value="P-loop containing nucleoside triphosphate hydrolases"/>
    <property type="match status" value="2"/>
</dbReference>
<gene>
    <name evidence="6" type="ORF">DB30_02087</name>
</gene>
<evidence type="ECO:0000259" key="5">
    <source>
        <dbReference type="SMART" id="SM01086"/>
    </source>
</evidence>
<dbReference type="Pfam" id="PF07724">
    <property type="entry name" value="AAA_2"/>
    <property type="match status" value="1"/>
</dbReference>
<dbReference type="GO" id="GO:0016887">
    <property type="term" value="F:ATP hydrolysis activity"/>
    <property type="evidence" value="ECO:0007669"/>
    <property type="project" value="InterPro"/>
</dbReference>
<dbReference type="Pfam" id="PF00004">
    <property type="entry name" value="AAA"/>
    <property type="match status" value="1"/>
</dbReference>
<reference evidence="6 7" key="1">
    <citation type="submission" date="2014-12" db="EMBL/GenBank/DDBJ databases">
        <title>Genome assembly of Enhygromyxa salina DSM 15201.</title>
        <authorList>
            <person name="Sharma G."/>
            <person name="Subramanian S."/>
        </authorList>
    </citation>
    <scope>NUCLEOTIDE SEQUENCE [LARGE SCALE GENOMIC DNA]</scope>
    <source>
        <strain evidence="6 7">DSM 15201</strain>
    </source>
</reference>
<feature type="domain" description="AAA+ ATPase" evidence="4">
    <location>
        <begin position="19"/>
        <end position="133"/>
    </location>
</feature>
<name>A0A0C2CQS2_9BACT</name>
<comment type="caution">
    <text evidence="6">The sequence shown here is derived from an EMBL/GenBank/DDBJ whole genome shotgun (WGS) entry which is preliminary data.</text>
</comment>
<dbReference type="InterPro" id="IPR003593">
    <property type="entry name" value="AAA+_ATPase"/>
</dbReference>
<evidence type="ECO:0000313" key="7">
    <source>
        <dbReference type="Proteomes" id="UP000031599"/>
    </source>
</evidence>
<dbReference type="SMART" id="SM00382">
    <property type="entry name" value="AAA"/>
    <property type="match status" value="2"/>
</dbReference>
<dbReference type="PANTHER" id="PTHR11638">
    <property type="entry name" value="ATP-DEPENDENT CLP PROTEASE"/>
    <property type="match status" value="1"/>
</dbReference>
<dbReference type="CDD" id="cd00009">
    <property type="entry name" value="AAA"/>
    <property type="match status" value="1"/>
</dbReference>
<dbReference type="GO" id="GO:0034605">
    <property type="term" value="P:cellular response to heat"/>
    <property type="evidence" value="ECO:0007669"/>
    <property type="project" value="TreeGrafter"/>
</dbReference>
<dbReference type="PRINTS" id="PR00300">
    <property type="entry name" value="CLPPROTEASEA"/>
</dbReference>
<dbReference type="InterPro" id="IPR001270">
    <property type="entry name" value="ClpA/B"/>
</dbReference>
<evidence type="ECO:0000313" key="6">
    <source>
        <dbReference type="EMBL" id="KIG12065.1"/>
    </source>
</evidence>
<keyword evidence="2 6" id="KW-0067">ATP-binding</keyword>
<dbReference type="AlphaFoldDB" id="A0A0C2CQS2"/>
<keyword evidence="6" id="KW-0378">Hydrolase</keyword>